<dbReference type="AlphaFoldDB" id="A0A267G165"/>
<evidence type="ECO:0000313" key="2">
    <source>
        <dbReference type="EMBL" id="PAA79743.1"/>
    </source>
</evidence>
<feature type="region of interest" description="Disordered" evidence="1">
    <location>
        <begin position="450"/>
        <end position="475"/>
    </location>
</feature>
<keyword evidence="3" id="KW-1185">Reference proteome</keyword>
<organism evidence="2 3">
    <name type="scientific">Macrostomum lignano</name>
    <dbReference type="NCBI Taxonomy" id="282301"/>
    <lineage>
        <taxon>Eukaryota</taxon>
        <taxon>Metazoa</taxon>
        <taxon>Spiralia</taxon>
        <taxon>Lophotrochozoa</taxon>
        <taxon>Platyhelminthes</taxon>
        <taxon>Rhabditophora</taxon>
        <taxon>Macrostomorpha</taxon>
        <taxon>Macrostomida</taxon>
        <taxon>Macrostomidae</taxon>
        <taxon>Macrostomum</taxon>
    </lineage>
</organism>
<dbReference type="EMBL" id="NIVC01000618">
    <property type="protein sequence ID" value="PAA79743.1"/>
    <property type="molecule type" value="Genomic_DNA"/>
</dbReference>
<dbReference type="Proteomes" id="UP000215902">
    <property type="component" value="Unassembled WGS sequence"/>
</dbReference>
<dbReference type="OrthoDB" id="10256523at2759"/>
<accession>A0A267G165</accession>
<feature type="compositionally biased region" description="Acidic residues" evidence="1">
    <location>
        <begin position="461"/>
        <end position="475"/>
    </location>
</feature>
<protein>
    <submittedName>
        <fullName evidence="2">Uncharacterized protein</fullName>
    </submittedName>
</protein>
<dbReference type="STRING" id="282301.A0A267G165"/>
<feature type="compositionally biased region" description="Low complexity" evidence="1">
    <location>
        <begin position="8"/>
        <end position="31"/>
    </location>
</feature>
<name>A0A267G165_9PLAT</name>
<sequence>TMSARAGSQPASRPQSAQQQLPPLLTQPTSAGFAAHRQQRGGSKRCQHQAVQTEANGPDDLQSLIGFVLEECRRECLDRRRVFMLKCQIVQLERQLLLMSDSIGQRRESTVALADRLAELTQLCQAAIGSEAARGSPNVSVSRADLMRLTQEASRLRHSLTKQADSAINDLHHQSFLIPNAFLRCGSVTLKEVAESARGLAFLNLAKVGQLEADLADLHGRLSGLRPLLAAARPLPIAGGRAEAALTAGLIAAESRIEAAGAQLMELSLLAPCLQQRRPLPKLGAGLLEAASGPAIARHLADCRTAESRAALEAALKALRSRLSAVDAERVALRRSIDELSTNQRKLDDFLASTLAGLRAGARQFGAHARNSLAPPLDRVLAAHDRLLRHPSEACRDAFLRVCRDDLPLARAALDACRLPPPSQDDGEAEDTVQERRIREAFDAAMRDDWLQRAEAARDTETEDEAAGDPDGDKW</sequence>
<feature type="region of interest" description="Disordered" evidence="1">
    <location>
        <begin position="418"/>
        <end position="438"/>
    </location>
</feature>
<reference evidence="2 3" key="1">
    <citation type="submission" date="2017-06" db="EMBL/GenBank/DDBJ databases">
        <title>A platform for efficient transgenesis in Macrostomum lignano, a flatworm model organism for stem cell research.</title>
        <authorList>
            <person name="Berezikov E."/>
        </authorList>
    </citation>
    <scope>NUCLEOTIDE SEQUENCE [LARGE SCALE GENOMIC DNA]</scope>
    <source>
        <strain evidence="2">DV1</strain>
        <tissue evidence="2">Whole organism</tissue>
    </source>
</reference>
<feature type="region of interest" description="Disordered" evidence="1">
    <location>
        <begin position="1"/>
        <end position="44"/>
    </location>
</feature>
<gene>
    <name evidence="2" type="ORF">BOX15_Mlig012977g2</name>
</gene>
<comment type="caution">
    <text evidence="2">The sequence shown here is derived from an EMBL/GenBank/DDBJ whole genome shotgun (WGS) entry which is preliminary data.</text>
</comment>
<evidence type="ECO:0000256" key="1">
    <source>
        <dbReference type="SAM" id="MobiDB-lite"/>
    </source>
</evidence>
<proteinExistence type="predicted"/>
<feature type="compositionally biased region" description="Basic and acidic residues" evidence="1">
    <location>
        <begin position="450"/>
        <end position="460"/>
    </location>
</feature>
<evidence type="ECO:0000313" key="3">
    <source>
        <dbReference type="Proteomes" id="UP000215902"/>
    </source>
</evidence>
<feature type="non-terminal residue" evidence="2">
    <location>
        <position position="1"/>
    </location>
</feature>